<accession>A0A370DF23</accession>
<protein>
    <submittedName>
        <fullName evidence="6">Conjugal transfer protein TraR</fullName>
    </submittedName>
</protein>
<dbReference type="PROSITE" id="PS51128">
    <property type="entry name" value="ZF_DKSA_2"/>
    <property type="match status" value="1"/>
</dbReference>
<feature type="domain" description="Zinc finger DksA/TraR C4-type" evidence="5">
    <location>
        <begin position="80"/>
        <end position="112"/>
    </location>
</feature>
<evidence type="ECO:0000259" key="5">
    <source>
        <dbReference type="Pfam" id="PF01258"/>
    </source>
</evidence>
<evidence type="ECO:0000313" key="7">
    <source>
        <dbReference type="Proteomes" id="UP000254771"/>
    </source>
</evidence>
<dbReference type="InterPro" id="IPR000962">
    <property type="entry name" value="Znf_DskA_TraR"/>
</dbReference>
<sequence>MTEEEMAQIRQQLLFLKSELQELEETFKETNKPLELDQARVGRLSRMDAMQAQQMALEASRRRQSQLLKVEGALRRIESGEYGYCFVCGEEIGIRRLSVDPANTRCMECAEK</sequence>
<organism evidence="6 7">
    <name type="scientific">endosymbiont of Escarpia spicata</name>
    <dbReference type="NCBI Taxonomy" id="2200908"/>
    <lineage>
        <taxon>Bacteria</taxon>
        <taxon>Pseudomonadati</taxon>
        <taxon>Pseudomonadota</taxon>
        <taxon>Gammaproteobacteria</taxon>
        <taxon>sulfur-oxidizing symbionts</taxon>
    </lineage>
</organism>
<dbReference type="SUPFAM" id="SSF57716">
    <property type="entry name" value="Glucocorticoid receptor-like (DNA-binding domain)"/>
    <property type="match status" value="1"/>
</dbReference>
<comment type="caution">
    <text evidence="6">The sequence shown here is derived from an EMBL/GenBank/DDBJ whole genome shotgun (WGS) entry which is preliminary data.</text>
</comment>
<dbReference type="PANTHER" id="PTHR33823">
    <property type="entry name" value="RNA POLYMERASE-BINDING TRANSCRIPTION FACTOR DKSA-RELATED"/>
    <property type="match status" value="1"/>
</dbReference>
<dbReference type="PANTHER" id="PTHR33823:SF4">
    <property type="entry name" value="GENERAL STRESS PROTEIN 16O"/>
    <property type="match status" value="1"/>
</dbReference>
<evidence type="ECO:0000313" key="6">
    <source>
        <dbReference type="EMBL" id="RDH83525.1"/>
    </source>
</evidence>
<evidence type="ECO:0000256" key="2">
    <source>
        <dbReference type="ARBA" id="ARBA00022771"/>
    </source>
</evidence>
<dbReference type="Proteomes" id="UP000254771">
    <property type="component" value="Unassembled WGS sequence"/>
</dbReference>
<keyword evidence="1" id="KW-0479">Metal-binding</keyword>
<keyword evidence="2" id="KW-0863">Zinc-finger</keyword>
<dbReference type="AlphaFoldDB" id="A0A370DF23"/>
<feature type="zinc finger region" description="dksA C4-type" evidence="4">
    <location>
        <begin position="85"/>
        <end position="109"/>
    </location>
</feature>
<reference evidence="6 7" key="1">
    <citation type="journal article" date="2018" name="ISME J.">
        <title>Endosymbiont genomes yield clues of tubeworm success.</title>
        <authorList>
            <person name="Li Y."/>
            <person name="Liles M.R."/>
            <person name="Halanych K.M."/>
        </authorList>
    </citation>
    <scope>NUCLEOTIDE SEQUENCE [LARGE SCALE GENOMIC DNA]</scope>
    <source>
        <strain evidence="6">A1462</strain>
    </source>
</reference>
<name>A0A370DF23_9GAMM</name>
<dbReference type="GO" id="GO:0008270">
    <property type="term" value="F:zinc ion binding"/>
    <property type="evidence" value="ECO:0007669"/>
    <property type="project" value="UniProtKB-KW"/>
</dbReference>
<proteinExistence type="predicted"/>
<dbReference type="EMBL" id="QFXE01000018">
    <property type="protein sequence ID" value="RDH83525.1"/>
    <property type="molecule type" value="Genomic_DNA"/>
</dbReference>
<keyword evidence="7" id="KW-1185">Reference proteome</keyword>
<keyword evidence="3" id="KW-0862">Zinc</keyword>
<gene>
    <name evidence="6" type="ORF">DIZ78_13445</name>
</gene>
<evidence type="ECO:0000256" key="3">
    <source>
        <dbReference type="ARBA" id="ARBA00022833"/>
    </source>
</evidence>
<evidence type="ECO:0000256" key="1">
    <source>
        <dbReference type="ARBA" id="ARBA00022723"/>
    </source>
</evidence>
<dbReference type="Gene3D" id="1.20.120.910">
    <property type="entry name" value="DksA, coiled-coil domain"/>
    <property type="match status" value="1"/>
</dbReference>
<evidence type="ECO:0000256" key="4">
    <source>
        <dbReference type="PROSITE-ProRule" id="PRU00510"/>
    </source>
</evidence>
<dbReference type="Pfam" id="PF01258">
    <property type="entry name" value="zf-dskA_traR"/>
    <property type="match status" value="1"/>
</dbReference>